<keyword evidence="3 8" id="KW-0560">Oxidoreductase</keyword>
<dbReference type="Gene3D" id="3.30.9.10">
    <property type="entry name" value="D-Amino Acid Oxidase, subunit A, domain 2"/>
    <property type="match status" value="1"/>
</dbReference>
<dbReference type="NCBIfam" id="TIGR02352">
    <property type="entry name" value="thiamin_ThiO"/>
    <property type="match status" value="1"/>
</dbReference>
<feature type="domain" description="FAD dependent oxidoreductase" evidence="7">
    <location>
        <begin position="10"/>
        <end position="373"/>
    </location>
</feature>
<keyword evidence="6" id="KW-0812">Transmembrane</keyword>
<evidence type="ECO:0000256" key="1">
    <source>
        <dbReference type="ARBA" id="ARBA00004948"/>
    </source>
</evidence>
<name>A0AAU6SDT0_9MICO</name>
<comment type="pathway">
    <text evidence="1">Cofactor biosynthesis; thiamine diphosphate biosynthesis.</text>
</comment>
<keyword evidence="6" id="KW-0472">Membrane</keyword>
<evidence type="ECO:0000256" key="3">
    <source>
        <dbReference type="ARBA" id="ARBA00023002"/>
    </source>
</evidence>
<dbReference type="PANTHER" id="PTHR13847:SF289">
    <property type="entry name" value="GLYCINE OXIDASE"/>
    <property type="match status" value="1"/>
</dbReference>
<evidence type="ECO:0000256" key="5">
    <source>
        <dbReference type="ARBA" id="ARBA00050018"/>
    </source>
</evidence>
<dbReference type="PANTHER" id="PTHR13847">
    <property type="entry name" value="SARCOSINE DEHYDROGENASE-RELATED"/>
    <property type="match status" value="1"/>
</dbReference>
<dbReference type="EC" id="1.4.3.19" evidence="5"/>
<keyword evidence="2" id="KW-0784">Thiamine biosynthesis</keyword>
<dbReference type="Gene3D" id="3.50.50.60">
    <property type="entry name" value="FAD/NAD(P)-binding domain"/>
    <property type="match status" value="1"/>
</dbReference>
<evidence type="ECO:0000256" key="4">
    <source>
        <dbReference type="ARBA" id="ARBA00049872"/>
    </source>
</evidence>
<accession>A0AAU6SDT0</accession>
<dbReference type="InterPro" id="IPR036188">
    <property type="entry name" value="FAD/NAD-bd_sf"/>
</dbReference>
<evidence type="ECO:0000259" key="7">
    <source>
        <dbReference type="Pfam" id="PF01266"/>
    </source>
</evidence>
<organism evidence="8">
    <name type="scientific">Microbacterium sp. LWS13-1.2</name>
    <dbReference type="NCBI Taxonomy" id="3135264"/>
    <lineage>
        <taxon>Bacteria</taxon>
        <taxon>Bacillati</taxon>
        <taxon>Actinomycetota</taxon>
        <taxon>Actinomycetes</taxon>
        <taxon>Micrococcales</taxon>
        <taxon>Microbacteriaceae</taxon>
        <taxon>Microbacterium</taxon>
    </lineage>
</organism>
<dbReference type="InterPro" id="IPR006076">
    <property type="entry name" value="FAD-dep_OxRdtase"/>
</dbReference>
<evidence type="ECO:0000256" key="6">
    <source>
        <dbReference type="SAM" id="Phobius"/>
    </source>
</evidence>
<evidence type="ECO:0000256" key="2">
    <source>
        <dbReference type="ARBA" id="ARBA00022977"/>
    </source>
</evidence>
<dbReference type="GO" id="GO:0043799">
    <property type="term" value="F:glycine oxidase activity"/>
    <property type="evidence" value="ECO:0007669"/>
    <property type="project" value="UniProtKB-EC"/>
</dbReference>
<protein>
    <recommendedName>
        <fullName evidence="5">glycine oxidase</fullName>
        <ecNumber evidence="5">1.4.3.19</ecNumber>
    </recommendedName>
</protein>
<dbReference type="SUPFAM" id="SSF54373">
    <property type="entry name" value="FAD-linked reductases, C-terminal domain"/>
    <property type="match status" value="1"/>
</dbReference>
<sequence>MRHHRRAAGDVVVVGGGIIGLSIAWRAAQSGRSVRLIDPAPAQGATFAAAGMLAPVSEFHYQEGALLPAMLESAARYPDFLRDLAPADGAVGYRRSETLLVGVDQGDRQALADLHAAHRSAELDVEALTTWEARDREPLLGPRVTSAYRVPGDHQIDPRMMAARLIDRLADTARPGGRVSIVREQVVGLLRRDPVDPDSGVVGIRLADGTTIGSAEVVIANGVGARTLDGLPRRLELPLRPVYGDILRLRVPDRLRPLLGTTVRALVHGGSVYLVPRADGTLVVGATQREDGMDAVSAGGVHRLLRDAQQVVPAVAELPLIEAAGRARPGTPDNAPLLGRVTGRDGGAVGGLIIATGFFRHGVLLAPLAADITLRLLDGHADHRWNAFRPDRFMPANAVPTAERIPR</sequence>
<proteinExistence type="predicted"/>
<gene>
    <name evidence="8" type="primary">thiO</name>
    <name evidence="8" type="ORF">MRBLWS13_002815</name>
</gene>
<reference evidence="8" key="1">
    <citation type="submission" date="2024-04" db="EMBL/GenBank/DDBJ databases">
        <authorList>
            <person name="Roder T."/>
            <person name="Oberhansli S."/>
            <person name="Kreuzer M."/>
        </authorList>
    </citation>
    <scope>NUCLEOTIDE SEQUENCE</scope>
    <source>
        <strain evidence="8">LWS13-1.2</strain>
    </source>
</reference>
<dbReference type="GO" id="GO:0005737">
    <property type="term" value="C:cytoplasm"/>
    <property type="evidence" value="ECO:0007669"/>
    <property type="project" value="TreeGrafter"/>
</dbReference>
<dbReference type="EMBL" id="CP151632">
    <property type="protein sequence ID" value="WZO35135.1"/>
    <property type="molecule type" value="Genomic_DNA"/>
</dbReference>
<dbReference type="GO" id="GO:0009228">
    <property type="term" value="P:thiamine biosynthetic process"/>
    <property type="evidence" value="ECO:0007669"/>
    <property type="project" value="UniProtKB-KW"/>
</dbReference>
<dbReference type="InterPro" id="IPR012727">
    <property type="entry name" value="Gly_oxidase_ThiO"/>
</dbReference>
<comment type="catalytic activity">
    <reaction evidence="4">
        <text>glycine + O2 + H2O = glyoxylate + H2O2 + NH4(+)</text>
        <dbReference type="Rhea" id="RHEA:11532"/>
        <dbReference type="ChEBI" id="CHEBI:15377"/>
        <dbReference type="ChEBI" id="CHEBI:15379"/>
        <dbReference type="ChEBI" id="CHEBI:16240"/>
        <dbReference type="ChEBI" id="CHEBI:28938"/>
        <dbReference type="ChEBI" id="CHEBI:36655"/>
        <dbReference type="ChEBI" id="CHEBI:57305"/>
        <dbReference type="EC" id="1.4.3.19"/>
    </reaction>
</comment>
<dbReference type="GO" id="GO:0050660">
    <property type="term" value="F:flavin adenine dinucleotide binding"/>
    <property type="evidence" value="ECO:0007669"/>
    <property type="project" value="InterPro"/>
</dbReference>
<dbReference type="AlphaFoldDB" id="A0AAU6SDT0"/>
<feature type="transmembrane region" description="Helical" evidence="6">
    <location>
        <begin position="7"/>
        <end position="25"/>
    </location>
</feature>
<keyword evidence="6" id="KW-1133">Transmembrane helix</keyword>
<dbReference type="SUPFAM" id="SSF51905">
    <property type="entry name" value="FAD/NAD(P)-binding domain"/>
    <property type="match status" value="1"/>
</dbReference>
<dbReference type="Pfam" id="PF01266">
    <property type="entry name" value="DAO"/>
    <property type="match status" value="1"/>
</dbReference>
<evidence type="ECO:0000313" key="8">
    <source>
        <dbReference type="EMBL" id="WZO35135.1"/>
    </source>
</evidence>